<comment type="caution">
    <text evidence="1">The sequence shown here is derived from an EMBL/GenBank/DDBJ whole genome shotgun (WGS) entry which is preliminary data.</text>
</comment>
<dbReference type="AlphaFoldDB" id="A0A090MJ11"/>
<keyword evidence="2" id="KW-1185">Reference proteome</keyword>
<gene>
    <name evidence="1" type="ORF">BN961_00846</name>
</gene>
<name>A0A090MJ11_AFIFE</name>
<reference evidence="1 2" key="1">
    <citation type="journal article" date="2014" name="Genome Announc.">
        <title>Genome Sequence of Afipia felis Strain 76713, Isolated in Hospital Water Using an Amoeba Co-Culture Procedure.</title>
        <authorList>
            <person name="Benamar S."/>
            <person name="La Scola B."/>
            <person name="Croce O."/>
        </authorList>
    </citation>
    <scope>NUCLEOTIDE SEQUENCE [LARGE SCALE GENOMIC DNA]</scope>
    <source>
        <strain evidence="1 2">76713</strain>
    </source>
</reference>
<dbReference type="EMBL" id="CCAZ020000001">
    <property type="protein sequence ID" value="CEG07456.1"/>
    <property type="molecule type" value="Genomic_DNA"/>
</dbReference>
<evidence type="ECO:0000313" key="1">
    <source>
        <dbReference type="EMBL" id="CEG07456.1"/>
    </source>
</evidence>
<dbReference type="Proteomes" id="UP000035762">
    <property type="component" value="Unassembled WGS sequence"/>
</dbReference>
<organism evidence="1 2">
    <name type="scientific">Afipia felis</name>
    <name type="common">Cat scratch disease bacillus</name>
    <dbReference type="NCBI Taxonomy" id="1035"/>
    <lineage>
        <taxon>Bacteria</taxon>
        <taxon>Pseudomonadati</taxon>
        <taxon>Pseudomonadota</taxon>
        <taxon>Alphaproteobacteria</taxon>
        <taxon>Hyphomicrobiales</taxon>
        <taxon>Nitrobacteraceae</taxon>
        <taxon>Afipia</taxon>
    </lineage>
</organism>
<sequence length="63" mass="7050">MNDRISIAPLNWKTLVAQARAEADAAPEGRDRDKILERAELLEMSAHIEGWLNASDLRPPIGR</sequence>
<accession>A0A090MJ11</accession>
<evidence type="ECO:0000313" key="2">
    <source>
        <dbReference type="Proteomes" id="UP000035762"/>
    </source>
</evidence>
<proteinExistence type="predicted"/>
<dbReference type="RefSeq" id="WP_009336932.1">
    <property type="nucleotide sequence ID" value="NZ_CCAZ020000001.1"/>
</dbReference>
<dbReference type="OrthoDB" id="8266128at2"/>
<protein>
    <submittedName>
        <fullName evidence="1">Uncharacterized protein</fullName>
    </submittedName>
</protein>